<evidence type="ECO:0000256" key="2">
    <source>
        <dbReference type="SAM" id="SignalP"/>
    </source>
</evidence>
<comment type="caution">
    <text evidence="3">The sequence shown here is derived from an EMBL/GenBank/DDBJ whole genome shotgun (WGS) entry which is preliminary data.</text>
</comment>
<dbReference type="InterPro" id="IPR007312">
    <property type="entry name" value="Phosphoesterase"/>
</dbReference>
<dbReference type="Proteomes" id="UP000824998">
    <property type="component" value="Unassembled WGS sequence"/>
</dbReference>
<dbReference type="GO" id="GO:0016788">
    <property type="term" value="F:hydrolase activity, acting on ester bonds"/>
    <property type="evidence" value="ECO:0007669"/>
    <property type="project" value="InterPro"/>
</dbReference>
<feature type="signal peptide" evidence="2">
    <location>
        <begin position="1"/>
        <end position="19"/>
    </location>
</feature>
<organism evidence="3 4">
    <name type="scientific">Amylocarpus encephaloides</name>
    <dbReference type="NCBI Taxonomy" id="45428"/>
    <lineage>
        <taxon>Eukaryota</taxon>
        <taxon>Fungi</taxon>
        <taxon>Dikarya</taxon>
        <taxon>Ascomycota</taxon>
        <taxon>Pezizomycotina</taxon>
        <taxon>Leotiomycetes</taxon>
        <taxon>Helotiales</taxon>
        <taxon>Helotiales incertae sedis</taxon>
        <taxon>Amylocarpus</taxon>
    </lineage>
</organism>
<proteinExistence type="predicted"/>
<protein>
    <submittedName>
        <fullName evidence="3">Phosphoesterase family-domain-containing protein</fullName>
    </submittedName>
</protein>
<reference evidence="3" key="1">
    <citation type="journal article" date="2021" name="IMA Fungus">
        <title>Genomic characterization of three marine fungi, including Emericellopsis atlantica sp. nov. with signatures of a generalist lifestyle and marine biomass degradation.</title>
        <authorList>
            <person name="Hagestad O.C."/>
            <person name="Hou L."/>
            <person name="Andersen J.H."/>
            <person name="Hansen E.H."/>
            <person name="Altermark B."/>
            <person name="Li C."/>
            <person name="Kuhnert E."/>
            <person name="Cox R.J."/>
            <person name="Crous P.W."/>
            <person name="Spatafora J.W."/>
            <person name="Lail K."/>
            <person name="Amirebrahimi M."/>
            <person name="Lipzen A."/>
            <person name="Pangilinan J."/>
            <person name="Andreopoulos W."/>
            <person name="Hayes R.D."/>
            <person name="Ng V."/>
            <person name="Grigoriev I.V."/>
            <person name="Jackson S.A."/>
            <person name="Sutton T.D.S."/>
            <person name="Dobson A.D.W."/>
            <person name="Rama T."/>
        </authorList>
    </citation>
    <scope>NUCLEOTIDE SEQUENCE</scope>
    <source>
        <strain evidence="3">TRa018bII</strain>
    </source>
</reference>
<dbReference type="PANTHER" id="PTHR31956:SF8">
    <property type="entry name" value="ACID PHOSPHATASE PHOA (AFU_ORTHOLOGUE AFUA_1G03570)"/>
    <property type="match status" value="1"/>
</dbReference>
<dbReference type="PANTHER" id="PTHR31956">
    <property type="entry name" value="NON-SPECIFIC PHOSPHOLIPASE C4-RELATED"/>
    <property type="match status" value="1"/>
</dbReference>
<evidence type="ECO:0000313" key="4">
    <source>
        <dbReference type="Proteomes" id="UP000824998"/>
    </source>
</evidence>
<feature type="chain" id="PRO_5040252886" evidence="2">
    <location>
        <begin position="20"/>
        <end position="311"/>
    </location>
</feature>
<keyword evidence="2" id="KW-0732">Signal</keyword>
<dbReference type="OrthoDB" id="5135119at2759"/>
<dbReference type="AlphaFoldDB" id="A0A9P8C148"/>
<keyword evidence="1" id="KW-0378">Hydrolase</keyword>
<name>A0A9P8C148_9HELO</name>
<evidence type="ECO:0000313" key="3">
    <source>
        <dbReference type="EMBL" id="KAG9229934.1"/>
    </source>
</evidence>
<keyword evidence="4" id="KW-1185">Reference proteome</keyword>
<dbReference type="InterPro" id="IPR017850">
    <property type="entry name" value="Alkaline_phosphatase_core_sf"/>
</dbReference>
<dbReference type="GO" id="GO:0009395">
    <property type="term" value="P:phospholipid catabolic process"/>
    <property type="evidence" value="ECO:0007669"/>
    <property type="project" value="TreeGrafter"/>
</dbReference>
<accession>A0A9P8C148</accession>
<dbReference type="Gene3D" id="3.40.720.10">
    <property type="entry name" value="Alkaline Phosphatase, subunit A"/>
    <property type="match status" value="1"/>
</dbReference>
<evidence type="ECO:0000256" key="1">
    <source>
        <dbReference type="ARBA" id="ARBA00022801"/>
    </source>
</evidence>
<sequence>MHSWAILAVASVLASLANGQSQYTATNAASVAAARATALTLSPTSNVKGKTFDRIVQIWLENTDFDMAAADPSLEWVASQGITLTNYDAITHPSQPNYIASVGGKTNWVIWDLFSRISSSRPTIVDLLDKKGISWSEYQEDMPYSGFQGDYVNQVNGANDYVRKHNPLICYDSVTSDVNRLAKMKNLTMFEADLKTNRLPQWMFITPNMTSDGHDSSITVAGAWAKNFLQPLLQNSNFMNNTLVFLTFDEAENYFARNRVFSVLLGDAVPATLHGTSNDTKYNHYSIMATVERNWDLGNLGEHDEDAVPFF</sequence>
<dbReference type="EMBL" id="MU251717">
    <property type="protein sequence ID" value="KAG9229934.1"/>
    <property type="molecule type" value="Genomic_DNA"/>
</dbReference>
<dbReference type="Pfam" id="PF04185">
    <property type="entry name" value="Phosphoesterase"/>
    <property type="match status" value="1"/>
</dbReference>
<gene>
    <name evidence="3" type="ORF">BJ875DRAFT_473576</name>
</gene>